<evidence type="ECO:0000259" key="9">
    <source>
        <dbReference type="Pfam" id="PF16822"/>
    </source>
</evidence>
<keyword evidence="11" id="KW-1185">Reference proteome</keyword>
<keyword evidence="6" id="KW-0016">Alginate biosynthesis</keyword>
<proteinExistence type="predicted"/>
<evidence type="ECO:0000256" key="2">
    <source>
        <dbReference type="ARBA" id="ARBA00005182"/>
    </source>
</evidence>
<dbReference type="InterPro" id="IPR031811">
    <property type="entry name" value="ALGX/ALGJ_SGNH-like"/>
</dbReference>
<organism evidence="10 11">
    <name type="scientific">Saccharopolyspora hirsuta</name>
    <dbReference type="NCBI Taxonomy" id="1837"/>
    <lineage>
        <taxon>Bacteria</taxon>
        <taxon>Bacillati</taxon>
        <taxon>Actinomycetota</taxon>
        <taxon>Actinomycetes</taxon>
        <taxon>Pseudonocardiales</taxon>
        <taxon>Pseudonocardiaceae</taxon>
        <taxon>Saccharopolyspora</taxon>
    </lineage>
</organism>
<dbReference type="GO" id="GO:0042597">
    <property type="term" value="C:periplasmic space"/>
    <property type="evidence" value="ECO:0007669"/>
    <property type="project" value="UniProtKB-SubCell"/>
</dbReference>
<dbReference type="RefSeq" id="WP_150069220.1">
    <property type="nucleotide sequence ID" value="NZ_JBEPDJ010000027.1"/>
</dbReference>
<dbReference type="AlphaFoldDB" id="A0A5M7BKY2"/>
<dbReference type="EMBL" id="VWPH01000012">
    <property type="protein sequence ID" value="KAA5829580.1"/>
    <property type="molecule type" value="Genomic_DNA"/>
</dbReference>
<comment type="subcellular location">
    <subcellularLocation>
        <location evidence="1">Periplasm</location>
    </subcellularLocation>
</comment>
<dbReference type="GO" id="GO:0042121">
    <property type="term" value="P:alginic acid biosynthetic process"/>
    <property type="evidence" value="ECO:0007669"/>
    <property type="project" value="UniProtKB-UniPathway"/>
</dbReference>
<name>A0A5M7BKY2_SACHI</name>
<dbReference type="Proteomes" id="UP000323946">
    <property type="component" value="Unassembled WGS sequence"/>
</dbReference>
<evidence type="ECO:0000313" key="10">
    <source>
        <dbReference type="EMBL" id="KAA5829580.1"/>
    </source>
</evidence>
<evidence type="ECO:0000256" key="5">
    <source>
        <dbReference type="ARBA" id="ARBA00022764"/>
    </source>
</evidence>
<evidence type="ECO:0000256" key="4">
    <source>
        <dbReference type="ARBA" id="ARBA00022729"/>
    </source>
</evidence>
<dbReference type="OrthoDB" id="3264206at2"/>
<feature type="transmembrane region" description="Helical" evidence="8">
    <location>
        <begin position="31"/>
        <end position="51"/>
    </location>
</feature>
<accession>A0A5M7BKY2</accession>
<keyword evidence="8" id="KW-1133">Transmembrane helix</keyword>
<dbReference type="UniPathway" id="UPA00286"/>
<dbReference type="Pfam" id="PF16822">
    <property type="entry name" value="ALGX"/>
    <property type="match status" value="1"/>
</dbReference>
<comment type="caution">
    <text evidence="10">The sequence shown here is derived from an EMBL/GenBank/DDBJ whole genome shotgun (WGS) entry which is preliminary data.</text>
</comment>
<protein>
    <recommendedName>
        <fullName evidence="9">AlgX/AlgJ SGNH hydrolase-like domain-containing protein</fullName>
    </recommendedName>
</protein>
<gene>
    <name evidence="10" type="ORF">F1721_25020</name>
</gene>
<keyword evidence="5" id="KW-0574">Periplasm</keyword>
<evidence type="ECO:0000256" key="1">
    <source>
        <dbReference type="ARBA" id="ARBA00004418"/>
    </source>
</evidence>
<keyword evidence="8" id="KW-0472">Membrane</keyword>
<evidence type="ECO:0000313" key="11">
    <source>
        <dbReference type="Proteomes" id="UP000323946"/>
    </source>
</evidence>
<evidence type="ECO:0000256" key="7">
    <source>
        <dbReference type="SAM" id="MobiDB-lite"/>
    </source>
</evidence>
<evidence type="ECO:0000256" key="8">
    <source>
        <dbReference type="SAM" id="Phobius"/>
    </source>
</evidence>
<keyword evidence="4" id="KW-0732">Signal</keyword>
<feature type="region of interest" description="Disordered" evidence="7">
    <location>
        <begin position="273"/>
        <end position="293"/>
    </location>
</feature>
<evidence type="ECO:0000256" key="3">
    <source>
        <dbReference type="ARBA" id="ARBA00022679"/>
    </source>
</evidence>
<keyword evidence="3" id="KW-0808">Transferase</keyword>
<dbReference type="SMR" id="A0A5M7BKY2"/>
<sequence>MSRQKNLPPVHEAWLPREHPLHRPRHGRRQLAALVCAVLFFTAPLVSWVFGARPAQLENRPLAAFPSVTDGWGFFTGLNAWATDHLPFRRQAVQSVDALSRGVFGEPARLDGGSHTSPVGAGQVDEKPQIDENVFPAVIEGKGGWLFLGHDVSYRCVPKRSLDEVIAGLRRWRSVVEASGRKFQLVIAPDKSTVYPENMPDDYAGEDCSTRAREEFWKRVPRETGALDMRTQLRDVAARNQRPIYHDIDTHWTHEGGITMAYQLAERLAPGTTSTWKVRPSRQYPHSADIPDLLGQDRTVPIQAYSLAPDGSDVDNTQFKPSDFHEPLHLGSPPKPGMITKPMRMVGDSFTQFASPYLAATFTDLTIVHPDQVAVDPAATGQLLAEGEVVTFELSERFVAGGRYPMLDPAVADRVGAILAAHPVR</sequence>
<feature type="domain" description="AlgX/AlgJ SGNH hydrolase-like" evidence="9">
    <location>
        <begin position="138"/>
        <end position="297"/>
    </location>
</feature>
<evidence type="ECO:0000256" key="6">
    <source>
        <dbReference type="ARBA" id="ARBA00022841"/>
    </source>
</evidence>
<dbReference type="GO" id="GO:0016740">
    <property type="term" value="F:transferase activity"/>
    <property type="evidence" value="ECO:0007669"/>
    <property type="project" value="UniProtKB-KW"/>
</dbReference>
<keyword evidence="8" id="KW-0812">Transmembrane</keyword>
<reference evidence="10 11" key="1">
    <citation type="submission" date="2019-09" db="EMBL/GenBank/DDBJ databases">
        <title>Draft genome sequence of the thermophilic Saccharopolyspora hirsuta VKM Ac-666T.</title>
        <authorList>
            <person name="Lobastova T.G."/>
            <person name="Fokina V."/>
            <person name="Bragin E.Y."/>
            <person name="Shtratnikova V.Y."/>
            <person name="Starodumova I.P."/>
            <person name="Tarlachkov S.V."/>
            <person name="Donova M.V."/>
        </authorList>
    </citation>
    <scope>NUCLEOTIDE SEQUENCE [LARGE SCALE GENOMIC DNA]</scope>
    <source>
        <strain evidence="10 11">VKM Ac-666</strain>
    </source>
</reference>
<comment type="pathway">
    <text evidence="2">Glycan biosynthesis; alginate biosynthesis.</text>
</comment>